<sequence>MDNTQKLNHFSIITTPLSFYTGSSTNFTRIVIEWTNKQNITHIQMSTTIQNIDQVLTKVKSSRPTWQNIEKAIVNIIQADVLYKKN</sequence>
<protein>
    <submittedName>
        <fullName evidence="1">Uncharacterized protein</fullName>
    </submittedName>
</protein>
<dbReference type="EMBL" id="PQFF01000187">
    <property type="protein sequence ID" value="RHZ76246.1"/>
    <property type="molecule type" value="Genomic_DNA"/>
</dbReference>
<evidence type="ECO:0000313" key="1">
    <source>
        <dbReference type="EMBL" id="RHZ76246.1"/>
    </source>
</evidence>
<dbReference type="Proteomes" id="UP000266861">
    <property type="component" value="Unassembled WGS sequence"/>
</dbReference>
<keyword evidence="2" id="KW-1185">Reference proteome</keyword>
<name>A0A397IR62_9GLOM</name>
<evidence type="ECO:0000313" key="2">
    <source>
        <dbReference type="Proteomes" id="UP000266861"/>
    </source>
</evidence>
<proteinExistence type="predicted"/>
<organism evidence="1 2">
    <name type="scientific">Diversispora epigaea</name>
    <dbReference type="NCBI Taxonomy" id="1348612"/>
    <lineage>
        <taxon>Eukaryota</taxon>
        <taxon>Fungi</taxon>
        <taxon>Fungi incertae sedis</taxon>
        <taxon>Mucoromycota</taxon>
        <taxon>Glomeromycotina</taxon>
        <taxon>Glomeromycetes</taxon>
        <taxon>Diversisporales</taxon>
        <taxon>Diversisporaceae</taxon>
        <taxon>Diversispora</taxon>
    </lineage>
</organism>
<reference evidence="1 2" key="1">
    <citation type="submission" date="2018-08" db="EMBL/GenBank/DDBJ databases">
        <title>Genome and evolution of the arbuscular mycorrhizal fungus Diversispora epigaea (formerly Glomus versiforme) and its bacterial endosymbionts.</title>
        <authorList>
            <person name="Sun X."/>
            <person name="Fei Z."/>
            <person name="Harrison M."/>
        </authorList>
    </citation>
    <scope>NUCLEOTIDE SEQUENCE [LARGE SCALE GENOMIC DNA]</scope>
    <source>
        <strain evidence="1 2">IT104</strain>
    </source>
</reference>
<comment type="caution">
    <text evidence="1">The sequence shown here is derived from an EMBL/GenBank/DDBJ whole genome shotgun (WGS) entry which is preliminary data.</text>
</comment>
<gene>
    <name evidence="1" type="ORF">Glove_199g50</name>
</gene>
<accession>A0A397IR62</accession>
<dbReference type="AlphaFoldDB" id="A0A397IR62"/>